<evidence type="ECO:0000256" key="5">
    <source>
        <dbReference type="SAM" id="MobiDB-lite"/>
    </source>
</evidence>
<evidence type="ECO:0000256" key="1">
    <source>
        <dbReference type="ARBA" id="ARBA00022723"/>
    </source>
</evidence>
<sequence length="233" mass="24943">MCCSYAPEPGPGVGDAAEGGGTSAAFLVFSFLWVRRKEAPPSLDADEAADAPSSSTSQRRPTTRPSHVRSSIPSVNTASAIMQQERESADLCSNGCGFFGSSASGGMCSLCWKKCMSNRQVEAAKPVKVEQQQPDKVENNVENNVAEVTAAPAEEAAAEAVEAKPVQTNRKRCWECKKKVGLTAIECRCGFVFCNAHRYADQHACSFDFKAADRAELARRNPGGGQFGKLDKL</sequence>
<dbReference type="InterPro" id="IPR002653">
    <property type="entry name" value="Znf_A20"/>
</dbReference>
<protein>
    <submittedName>
        <fullName evidence="8">Uncharacterized protein</fullName>
    </submittedName>
</protein>
<dbReference type="PANTHER" id="PTHR10634:SF149">
    <property type="entry name" value="AN1-TYPE DOMAIN-CONTAINING PROTEIN-RELATED"/>
    <property type="match status" value="1"/>
</dbReference>
<reference evidence="8" key="2">
    <citation type="journal article" date="2023" name="Microbiol Resour">
        <title>Decontamination and Annotation of the Draft Genome Sequence of the Oomycete Lagenidium giganteum ARSEF 373.</title>
        <authorList>
            <person name="Morgan W.R."/>
            <person name="Tartar A."/>
        </authorList>
    </citation>
    <scope>NUCLEOTIDE SEQUENCE</scope>
    <source>
        <strain evidence="8">ARSEF 373</strain>
    </source>
</reference>
<dbReference type="SMART" id="SM00154">
    <property type="entry name" value="ZnF_AN1"/>
    <property type="match status" value="1"/>
</dbReference>
<dbReference type="InterPro" id="IPR050652">
    <property type="entry name" value="AN1_A20_ZnFinger"/>
</dbReference>
<proteinExistence type="predicted"/>
<evidence type="ECO:0000256" key="3">
    <source>
        <dbReference type="ARBA" id="ARBA00022833"/>
    </source>
</evidence>
<evidence type="ECO:0000313" key="8">
    <source>
        <dbReference type="EMBL" id="DAZ95695.1"/>
    </source>
</evidence>
<dbReference type="PROSITE" id="PS51036">
    <property type="entry name" value="ZF_A20"/>
    <property type="match status" value="1"/>
</dbReference>
<dbReference type="Gene3D" id="1.20.5.4770">
    <property type="match status" value="1"/>
</dbReference>
<dbReference type="GO" id="GO:0003677">
    <property type="term" value="F:DNA binding"/>
    <property type="evidence" value="ECO:0007669"/>
    <property type="project" value="InterPro"/>
</dbReference>
<evidence type="ECO:0000256" key="2">
    <source>
        <dbReference type="ARBA" id="ARBA00022771"/>
    </source>
</evidence>
<keyword evidence="9" id="KW-1185">Reference proteome</keyword>
<dbReference type="Pfam" id="PF01428">
    <property type="entry name" value="zf-AN1"/>
    <property type="match status" value="1"/>
</dbReference>
<accession>A0AAV2YNZ4</accession>
<dbReference type="SUPFAM" id="SSF118310">
    <property type="entry name" value="AN1-like Zinc finger"/>
    <property type="match status" value="1"/>
</dbReference>
<keyword evidence="3" id="KW-0862">Zinc</keyword>
<dbReference type="GO" id="GO:0008270">
    <property type="term" value="F:zinc ion binding"/>
    <property type="evidence" value="ECO:0007669"/>
    <property type="project" value="UniProtKB-KW"/>
</dbReference>
<gene>
    <name evidence="8" type="ORF">N0F65_003005</name>
</gene>
<evidence type="ECO:0000313" key="9">
    <source>
        <dbReference type="Proteomes" id="UP001146120"/>
    </source>
</evidence>
<feature type="domain" description="A20-type" evidence="6">
    <location>
        <begin position="86"/>
        <end position="120"/>
    </location>
</feature>
<evidence type="ECO:0000259" key="6">
    <source>
        <dbReference type="PROSITE" id="PS51036"/>
    </source>
</evidence>
<comment type="caution">
    <text evidence="8">The sequence shown here is derived from an EMBL/GenBank/DDBJ whole genome shotgun (WGS) entry which is preliminary data.</text>
</comment>
<evidence type="ECO:0000259" key="7">
    <source>
        <dbReference type="PROSITE" id="PS51039"/>
    </source>
</evidence>
<dbReference type="Pfam" id="PF01754">
    <property type="entry name" value="zf-A20"/>
    <property type="match status" value="1"/>
</dbReference>
<keyword evidence="1" id="KW-0479">Metal-binding</keyword>
<feature type="compositionally biased region" description="Low complexity" evidence="5">
    <location>
        <begin position="50"/>
        <end position="65"/>
    </location>
</feature>
<dbReference type="InterPro" id="IPR000058">
    <property type="entry name" value="Znf_AN1"/>
</dbReference>
<dbReference type="PROSITE" id="PS51039">
    <property type="entry name" value="ZF_AN1"/>
    <property type="match status" value="1"/>
</dbReference>
<keyword evidence="2 4" id="KW-0863">Zinc-finger</keyword>
<evidence type="ECO:0000256" key="4">
    <source>
        <dbReference type="PROSITE-ProRule" id="PRU00449"/>
    </source>
</evidence>
<organism evidence="8 9">
    <name type="scientific">Lagenidium giganteum</name>
    <dbReference type="NCBI Taxonomy" id="4803"/>
    <lineage>
        <taxon>Eukaryota</taxon>
        <taxon>Sar</taxon>
        <taxon>Stramenopiles</taxon>
        <taxon>Oomycota</taxon>
        <taxon>Peronosporomycetes</taxon>
        <taxon>Pythiales</taxon>
        <taxon>Pythiaceae</taxon>
    </lineage>
</organism>
<dbReference type="PANTHER" id="PTHR10634">
    <property type="entry name" value="AN1-TYPE ZINC FINGER PROTEIN"/>
    <property type="match status" value="1"/>
</dbReference>
<dbReference type="EMBL" id="DAKRPA010000194">
    <property type="protein sequence ID" value="DAZ95695.1"/>
    <property type="molecule type" value="Genomic_DNA"/>
</dbReference>
<dbReference type="SUPFAM" id="SSF57716">
    <property type="entry name" value="Glucocorticoid receptor-like (DNA-binding domain)"/>
    <property type="match status" value="1"/>
</dbReference>
<feature type="region of interest" description="Disordered" evidence="5">
    <location>
        <begin position="41"/>
        <end position="76"/>
    </location>
</feature>
<dbReference type="AlphaFoldDB" id="A0AAV2YNZ4"/>
<feature type="domain" description="AN1-type" evidence="7">
    <location>
        <begin position="167"/>
        <end position="213"/>
    </location>
</feature>
<reference evidence="8" key="1">
    <citation type="submission" date="2022-11" db="EMBL/GenBank/DDBJ databases">
        <authorList>
            <person name="Morgan W.R."/>
            <person name="Tartar A."/>
        </authorList>
    </citation>
    <scope>NUCLEOTIDE SEQUENCE</scope>
    <source>
        <strain evidence="8">ARSEF 373</strain>
    </source>
</reference>
<dbReference type="InterPro" id="IPR035896">
    <property type="entry name" value="AN1-like_Znf"/>
</dbReference>
<dbReference type="SMART" id="SM00259">
    <property type="entry name" value="ZnF_A20"/>
    <property type="match status" value="1"/>
</dbReference>
<dbReference type="Gene3D" id="4.10.1110.10">
    <property type="entry name" value="AN1-like Zinc finger"/>
    <property type="match status" value="1"/>
</dbReference>
<name>A0AAV2YNZ4_9STRA</name>
<dbReference type="Proteomes" id="UP001146120">
    <property type="component" value="Unassembled WGS sequence"/>
</dbReference>